<proteinExistence type="predicted"/>
<protein>
    <recommendedName>
        <fullName evidence="4">META domain-containing protein</fullName>
    </recommendedName>
</protein>
<name>A0AAP7CCK9_9CORY</name>
<evidence type="ECO:0000313" key="3">
    <source>
        <dbReference type="Proteomes" id="UP000591626"/>
    </source>
</evidence>
<dbReference type="Proteomes" id="UP000591626">
    <property type="component" value="Unassembled WGS sequence"/>
</dbReference>
<dbReference type="AlphaFoldDB" id="A0AAP7CCK9"/>
<organism evidence="2 3">
    <name type="scientific">Corynebacterium coyleae</name>
    <dbReference type="NCBI Taxonomy" id="53374"/>
    <lineage>
        <taxon>Bacteria</taxon>
        <taxon>Bacillati</taxon>
        <taxon>Actinomycetota</taxon>
        <taxon>Actinomycetes</taxon>
        <taxon>Mycobacteriales</taxon>
        <taxon>Corynebacteriaceae</taxon>
        <taxon>Corynebacterium</taxon>
    </lineage>
</organism>
<evidence type="ECO:0000256" key="1">
    <source>
        <dbReference type="SAM" id="SignalP"/>
    </source>
</evidence>
<feature type="chain" id="PRO_5042972175" description="META domain-containing protein" evidence="1">
    <location>
        <begin position="23"/>
        <end position="133"/>
    </location>
</feature>
<keyword evidence="1" id="KW-0732">Signal</keyword>
<accession>A0AAP7CCK9</accession>
<comment type="caution">
    <text evidence="2">The sequence shown here is derived from an EMBL/GenBank/DDBJ whole genome shotgun (WGS) entry which is preliminary data.</text>
</comment>
<sequence length="133" mass="14108">MKRALLLAPVMLLAACSSPQQWHVVGVYTDPDAPVARNTGGASVTFSGSSFSGTTGCAEVSGEFEGDDTVRLHDVTVGDPGDCAGWARHMHDQLAPLLHDDTEFTVTRPTDTDLVLTLLSDAVDAPAVKLRTW</sequence>
<feature type="signal peptide" evidence="1">
    <location>
        <begin position="1"/>
        <end position="22"/>
    </location>
</feature>
<gene>
    <name evidence="2" type="ORF">HC138_08410</name>
</gene>
<dbReference type="EMBL" id="JAAUVV010000016">
    <property type="protein sequence ID" value="NJJ04367.1"/>
    <property type="molecule type" value="Genomic_DNA"/>
</dbReference>
<dbReference type="RefSeq" id="WP_167616907.1">
    <property type="nucleotide sequence ID" value="NZ_JAAUVV010000016.1"/>
</dbReference>
<evidence type="ECO:0000313" key="2">
    <source>
        <dbReference type="EMBL" id="NJJ04367.1"/>
    </source>
</evidence>
<reference evidence="2 3" key="1">
    <citation type="submission" date="2020-03" db="EMBL/GenBank/DDBJ databases">
        <title>Draft genome sequences of bacterial isolates from the female urobiome.</title>
        <authorList>
            <person name="Miller-Ensminger T."/>
            <person name="Wolfe A.J."/>
            <person name="Putonti C."/>
        </authorList>
    </citation>
    <scope>NUCLEOTIDE SEQUENCE [LARGE SCALE GENOMIC DNA]</scope>
    <source>
        <strain evidence="2 3">UMB8490</strain>
    </source>
</reference>
<dbReference type="PROSITE" id="PS51257">
    <property type="entry name" value="PROKAR_LIPOPROTEIN"/>
    <property type="match status" value="1"/>
</dbReference>
<evidence type="ECO:0008006" key="4">
    <source>
        <dbReference type="Google" id="ProtNLM"/>
    </source>
</evidence>